<keyword evidence="2" id="KW-1185">Reference proteome</keyword>
<dbReference type="Proteomes" id="UP000827872">
    <property type="component" value="Linkage Group LG09"/>
</dbReference>
<evidence type="ECO:0000313" key="1">
    <source>
        <dbReference type="EMBL" id="KAH8003604.1"/>
    </source>
</evidence>
<organism evidence="1 2">
    <name type="scientific">Sphaerodactylus townsendi</name>
    <dbReference type="NCBI Taxonomy" id="933632"/>
    <lineage>
        <taxon>Eukaryota</taxon>
        <taxon>Metazoa</taxon>
        <taxon>Chordata</taxon>
        <taxon>Craniata</taxon>
        <taxon>Vertebrata</taxon>
        <taxon>Euteleostomi</taxon>
        <taxon>Lepidosauria</taxon>
        <taxon>Squamata</taxon>
        <taxon>Bifurcata</taxon>
        <taxon>Gekkota</taxon>
        <taxon>Sphaerodactylidae</taxon>
        <taxon>Sphaerodactylus</taxon>
    </lineage>
</organism>
<accession>A0ACB8FEA0</accession>
<sequence>MNGYYILTEDSFLSDEDGNVTLNLPQTSITYKEKLISDINAHFVEESWLERDGEVDAGQYDSNGTTDVSWRAKAHTEEKRNPAPNSPSSSKDIFRGPKAHQYLSPCACVLAEEELHEQSLAFTTRKDICQMLMISTGFIISLGTRFFLGGLLTILLSCLLLFLLISKLSA</sequence>
<dbReference type="EMBL" id="CM037622">
    <property type="protein sequence ID" value="KAH8003604.1"/>
    <property type="molecule type" value="Genomic_DNA"/>
</dbReference>
<protein>
    <submittedName>
        <fullName evidence="1">Uncharacterized protein</fullName>
    </submittedName>
</protein>
<proteinExistence type="predicted"/>
<name>A0ACB8FEA0_9SAUR</name>
<reference evidence="1" key="1">
    <citation type="submission" date="2021-08" db="EMBL/GenBank/DDBJ databases">
        <title>The first chromosome-level gecko genome reveals the dynamic sex chromosomes of Neotropical dwarf geckos (Sphaerodactylidae: Sphaerodactylus).</title>
        <authorList>
            <person name="Pinto B.J."/>
            <person name="Keating S.E."/>
            <person name="Gamble T."/>
        </authorList>
    </citation>
    <scope>NUCLEOTIDE SEQUENCE</scope>
    <source>
        <strain evidence="1">TG3544</strain>
    </source>
</reference>
<gene>
    <name evidence="1" type="ORF">K3G42_021222</name>
</gene>
<evidence type="ECO:0000313" key="2">
    <source>
        <dbReference type="Proteomes" id="UP000827872"/>
    </source>
</evidence>
<comment type="caution">
    <text evidence="1">The sequence shown here is derived from an EMBL/GenBank/DDBJ whole genome shotgun (WGS) entry which is preliminary data.</text>
</comment>